<dbReference type="AlphaFoldDB" id="A0A9P9IWW9"/>
<keyword evidence="3" id="KW-1185">Reference proteome</keyword>
<reference evidence="2" key="1">
    <citation type="journal article" date="2021" name="Nat. Commun.">
        <title>Genetic determinants of endophytism in the Arabidopsis root mycobiome.</title>
        <authorList>
            <person name="Mesny F."/>
            <person name="Miyauchi S."/>
            <person name="Thiergart T."/>
            <person name="Pickel B."/>
            <person name="Atanasova L."/>
            <person name="Karlsson M."/>
            <person name="Huettel B."/>
            <person name="Barry K.W."/>
            <person name="Haridas S."/>
            <person name="Chen C."/>
            <person name="Bauer D."/>
            <person name="Andreopoulos W."/>
            <person name="Pangilinan J."/>
            <person name="LaButti K."/>
            <person name="Riley R."/>
            <person name="Lipzen A."/>
            <person name="Clum A."/>
            <person name="Drula E."/>
            <person name="Henrissat B."/>
            <person name="Kohler A."/>
            <person name="Grigoriev I.V."/>
            <person name="Martin F.M."/>
            <person name="Hacquard S."/>
        </authorList>
    </citation>
    <scope>NUCLEOTIDE SEQUENCE</scope>
    <source>
        <strain evidence="2">MPI-CAGE-CH-0243</strain>
    </source>
</reference>
<dbReference type="EMBL" id="JAGMWT010000001">
    <property type="protein sequence ID" value="KAH7138678.1"/>
    <property type="molecule type" value="Genomic_DNA"/>
</dbReference>
<sequence>MLQSLRPKRPIISLYHFSQSPQPQPQPLSIRSQWRTGSSNASSRRWTSHHTHPQPLSPLPKKPPPPHQPSQNPDPPNPTLPPLNIFTLLRDQSPTVRRSVLGFLAVLATLETSFWIKVLHSKFFAVEDDGFWEKYLAFLKGVRGVWMRNYGGWWEGGMWGL</sequence>
<accession>A0A9P9IWW9</accession>
<feature type="compositionally biased region" description="Polar residues" evidence="1">
    <location>
        <begin position="29"/>
        <end position="45"/>
    </location>
</feature>
<dbReference type="OrthoDB" id="3797897at2759"/>
<evidence type="ECO:0000313" key="3">
    <source>
        <dbReference type="Proteomes" id="UP000700596"/>
    </source>
</evidence>
<proteinExistence type="predicted"/>
<feature type="region of interest" description="Disordered" evidence="1">
    <location>
        <begin position="1"/>
        <end position="83"/>
    </location>
</feature>
<evidence type="ECO:0000313" key="2">
    <source>
        <dbReference type="EMBL" id="KAH7138678.1"/>
    </source>
</evidence>
<protein>
    <submittedName>
        <fullName evidence="2">Uncharacterized protein</fullName>
    </submittedName>
</protein>
<dbReference type="Proteomes" id="UP000700596">
    <property type="component" value="Unassembled WGS sequence"/>
</dbReference>
<comment type="caution">
    <text evidence="2">The sequence shown here is derived from an EMBL/GenBank/DDBJ whole genome shotgun (WGS) entry which is preliminary data.</text>
</comment>
<name>A0A9P9IWW9_9PLEO</name>
<evidence type="ECO:0000256" key="1">
    <source>
        <dbReference type="SAM" id="MobiDB-lite"/>
    </source>
</evidence>
<organism evidence="2 3">
    <name type="scientific">Dendryphion nanum</name>
    <dbReference type="NCBI Taxonomy" id="256645"/>
    <lineage>
        <taxon>Eukaryota</taxon>
        <taxon>Fungi</taxon>
        <taxon>Dikarya</taxon>
        <taxon>Ascomycota</taxon>
        <taxon>Pezizomycotina</taxon>
        <taxon>Dothideomycetes</taxon>
        <taxon>Pleosporomycetidae</taxon>
        <taxon>Pleosporales</taxon>
        <taxon>Torulaceae</taxon>
        <taxon>Dendryphion</taxon>
    </lineage>
</organism>
<gene>
    <name evidence="2" type="ORF">B0J11DRAFT_610182</name>
</gene>
<feature type="compositionally biased region" description="Pro residues" evidence="1">
    <location>
        <begin position="55"/>
        <end position="81"/>
    </location>
</feature>